<dbReference type="SUPFAM" id="SSF51735">
    <property type="entry name" value="NAD(P)-binding Rossmann-fold domains"/>
    <property type="match status" value="1"/>
</dbReference>
<dbReference type="Pfam" id="PF01370">
    <property type="entry name" value="Epimerase"/>
    <property type="match status" value="1"/>
</dbReference>
<reference evidence="2 3" key="1">
    <citation type="submission" date="2020-11" db="EMBL/GenBank/DDBJ databases">
        <title>genome sequence of strain KACC 18849.</title>
        <authorList>
            <person name="Gao J."/>
            <person name="Zhang X."/>
        </authorList>
    </citation>
    <scope>NUCLEOTIDE SEQUENCE [LARGE SCALE GENOMIC DNA]</scope>
    <source>
        <strain evidence="2 3">KACC 18849</strain>
    </source>
</reference>
<evidence type="ECO:0000313" key="3">
    <source>
        <dbReference type="Proteomes" id="UP000639859"/>
    </source>
</evidence>
<dbReference type="InterPro" id="IPR050177">
    <property type="entry name" value="Lipid_A_modif_metabolic_enz"/>
</dbReference>
<gene>
    <name evidence="2" type="ORF">I4Q42_06400</name>
</gene>
<dbReference type="PANTHER" id="PTHR43245:SF13">
    <property type="entry name" value="UDP-D-APIOSE_UDP-D-XYLOSE SYNTHASE 2"/>
    <property type="match status" value="1"/>
</dbReference>
<dbReference type="RefSeq" id="WP_198575233.1">
    <property type="nucleotide sequence ID" value="NZ_JADWOX010000003.1"/>
</dbReference>
<comment type="caution">
    <text evidence="2">The sequence shown here is derived from an EMBL/GenBank/DDBJ whole genome shotgun (WGS) entry which is preliminary data.</text>
</comment>
<proteinExistence type="predicted"/>
<sequence length="269" mass="28648">MVRVLLVGTSGFIGAAYRLAAVGRGDGVVDLHYGADFGAVDFSGFDAVVNAACDPRYRVSAYDEALDVDLRLARALAASGAPATYYMLSSRKVYGAHAPFPATETAPIAPTDVYGVNKALTEAALSALPLAGLAVLRIANVYGDEVGRGSFFGAASRTLVQEGFVRLDISPFTRRDFIHVDDFACVLAELTAKKFTGVVNLGSGSSVELGRVALWLIEGFGSGRLICDSWEERDAFLLDSQKLKAWTSAHVGDVRSRCLEIGRNLKCKA</sequence>
<organism evidence="2 3">
    <name type="scientific">Caulobacter hibisci</name>
    <dbReference type="NCBI Taxonomy" id="2035993"/>
    <lineage>
        <taxon>Bacteria</taxon>
        <taxon>Pseudomonadati</taxon>
        <taxon>Pseudomonadota</taxon>
        <taxon>Alphaproteobacteria</taxon>
        <taxon>Caulobacterales</taxon>
        <taxon>Caulobacteraceae</taxon>
        <taxon>Caulobacter</taxon>
    </lineage>
</organism>
<dbReference type="InterPro" id="IPR001509">
    <property type="entry name" value="Epimerase_deHydtase"/>
</dbReference>
<evidence type="ECO:0000259" key="1">
    <source>
        <dbReference type="Pfam" id="PF01370"/>
    </source>
</evidence>
<dbReference type="Gene3D" id="3.40.50.720">
    <property type="entry name" value="NAD(P)-binding Rossmann-like Domain"/>
    <property type="match status" value="1"/>
</dbReference>
<dbReference type="EMBL" id="JADWOX010000003">
    <property type="protein sequence ID" value="MBI1683291.1"/>
    <property type="molecule type" value="Genomic_DNA"/>
</dbReference>
<dbReference type="CDD" id="cd08946">
    <property type="entry name" value="SDR_e"/>
    <property type="match status" value="1"/>
</dbReference>
<accession>A0ABS0SUK3</accession>
<dbReference type="PANTHER" id="PTHR43245">
    <property type="entry name" value="BIFUNCTIONAL POLYMYXIN RESISTANCE PROTEIN ARNA"/>
    <property type="match status" value="1"/>
</dbReference>
<evidence type="ECO:0000313" key="2">
    <source>
        <dbReference type="EMBL" id="MBI1683291.1"/>
    </source>
</evidence>
<dbReference type="InterPro" id="IPR036291">
    <property type="entry name" value="NAD(P)-bd_dom_sf"/>
</dbReference>
<dbReference type="Proteomes" id="UP000639859">
    <property type="component" value="Unassembled WGS sequence"/>
</dbReference>
<name>A0ABS0SUK3_9CAUL</name>
<keyword evidence="3" id="KW-1185">Reference proteome</keyword>
<protein>
    <submittedName>
        <fullName evidence="2">SDR family oxidoreductase</fullName>
    </submittedName>
</protein>
<feature type="domain" description="NAD-dependent epimerase/dehydratase" evidence="1">
    <location>
        <begin position="42"/>
        <end position="193"/>
    </location>
</feature>